<dbReference type="OrthoDB" id="76405at2759"/>
<dbReference type="Proteomes" id="UP000243579">
    <property type="component" value="Unassembled WGS sequence"/>
</dbReference>
<protein>
    <recommendedName>
        <fullName evidence="4">DUF4604 domain-containing protein</fullName>
    </recommendedName>
</protein>
<name>A0A1V9YK80_ACHHY</name>
<gene>
    <name evidence="2" type="ORF">ACHHYP_10914</name>
</gene>
<sequence length="156" mass="17094">MSWRDDKSFEGLESDGGGVRGRSSDIRKGGPGLQFTRNVPKFLQRFQDPGASLDHEASLALKRAGPLQDDDEEDELDEVQKAAIEAFEAAEKEKTAAPSEVAAVDDDEASSKAKRKVPLSFSTTKKAKDGIKIEKPARKKRKAVKDAKLLSFDMDD</sequence>
<comment type="caution">
    <text evidence="2">The sequence shown here is derived from an EMBL/GenBank/DDBJ whole genome shotgun (WGS) entry which is preliminary data.</text>
</comment>
<evidence type="ECO:0000313" key="3">
    <source>
        <dbReference type="Proteomes" id="UP000243579"/>
    </source>
</evidence>
<dbReference type="AlphaFoldDB" id="A0A1V9YK80"/>
<evidence type="ECO:0000256" key="1">
    <source>
        <dbReference type="SAM" id="MobiDB-lite"/>
    </source>
</evidence>
<evidence type="ECO:0008006" key="4">
    <source>
        <dbReference type="Google" id="ProtNLM"/>
    </source>
</evidence>
<reference evidence="2 3" key="1">
    <citation type="journal article" date="2014" name="Genome Biol. Evol.">
        <title>The secreted proteins of Achlya hypogyna and Thraustotheca clavata identify the ancestral oomycete secretome and reveal gene acquisitions by horizontal gene transfer.</title>
        <authorList>
            <person name="Misner I."/>
            <person name="Blouin N."/>
            <person name="Leonard G."/>
            <person name="Richards T.A."/>
            <person name="Lane C.E."/>
        </authorList>
    </citation>
    <scope>NUCLEOTIDE SEQUENCE [LARGE SCALE GENOMIC DNA]</scope>
    <source>
        <strain evidence="2 3">ATCC 48635</strain>
    </source>
</reference>
<organism evidence="2 3">
    <name type="scientific">Achlya hypogyna</name>
    <name type="common">Oomycete</name>
    <name type="synonym">Protoachlya hypogyna</name>
    <dbReference type="NCBI Taxonomy" id="1202772"/>
    <lineage>
        <taxon>Eukaryota</taxon>
        <taxon>Sar</taxon>
        <taxon>Stramenopiles</taxon>
        <taxon>Oomycota</taxon>
        <taxon>Saprolegniomycetes</taxon>
        <taxon>Saprolegniales</taxon>
        <taxon>Achlyaceae</taxon>
        <taxon>Achlya</taxon>
    </lineage>
</organism>
<evidence type="ECO:0000313" key="2">
    <source>
        <dbReference type="EMBL" id="OQR86133.1"/>
    </source>
</evidence>
<keyword evidence="3" id="KW-1185">Reference proteome</keyword>
<feature type="region of interest" description="Disordered" evidence="1">
    <location>
        <begin position="90"/>
        <end position="117"/>
    </location>
</feature>
<feature type="compositionally biased region" description="Basic and acidic residues" evidence="1">
    <location>
        <begin position="1"/>
        <end position="10"/>
    </location>
</feature>
<accession>A0A1V9YK80</accession>
<feature type="region of interest" description="Disordered" evidence="1">
    <location>
        <begin position="1"/>
        <end position="36"/>
    </location>
</feature>
<dbReference type="EMBL" id="JNBR01001528">
    <property type="protein sequence ID" value="OQR86133.1"/>
    <property type="molecule type" value="Genomic_DNA"/>
</dbReference>
<proteinExistence type="predicted"/>